<evidence type="ECO:0000313" key="4">
    <source>
        <dbReference type="Proteomes" id="UP000242188"/>
    </source>
</evidence>
<evidence type="ECO:0000313" key="3">
    <source>
        <dbReference type="EMBL" id="OWF50155.1"/>
    </source>
</evidence>
<feature type="compositionally biased region" description="Polar residues" evidence="1">
    <location>
        <begin position="217"/>
        <end position="235"/>
    </location>
</feature>
<dbReference type="AlphaFoldDB" id="A0A210QN67"/>
<feature type="transmembrane region" description="Helical" evidence="2">
    <location>
        <begin position="69"/>
        <end position="93"/>
    </location>
</feature>
<reference evidence="3 4" key="1">
    <citation type="journal article" date="2017" name="Nat. Ecol. Evol.">
        <title>Scallop genome provides insights into evolution of bilaterian karyotype and development.</title>
        <authorList>
            <person name="Wang S."/>
            <person name="Zhang J."/>
            <person name="Jiao W."/>
            <person name="Li J."/>
            <person name="Xun X."/>
            <person name="Sun Y."/>
            <person name="Guo X."/>
            <person name="Huan P."/>
            <person name="Dong B."/>
            <person name="Zhang L."/>
            <person name="Hu X."/>
            <person name="Sun X."/>
            <person name="Wang J."/>
            <person name="Zhao C."/>
            <person name="Wang Y."/>
            <person name="Wang D."/>
            <person name="Huang X."/>
            <person name="Wang R."/>
            <person name="Lv J."/>
            <person name="Li Y."/>
            <person name="Zhang Z."/>
            <person name="Liu B."/>
            <person name="Lu W."/>
            <person name="Hui Y."/>
            <person name="Liang J."/>
            <person name="Zhou Z."/>
            <person name="Hou R."/>
            <person name="Li X."/>
            <person name="Liu Y."/>
            <person name="Li H."/>
            <person name="Ning X."/>
            <person name="Lin Y."/>
            <person name="Zhao L."/>
            <person name="Xing Q."/>
            <person name="Dou J."/>
            <person name="Li Y."/>
            <person name="Mao J."/>
            <person name="Guo H."/>
            <person name="Dou H."/>
            <person name="Li T."/>
            <person name="Mu C."/>
            <person name="Jiang W."/>
            <person name="Fu Q."/>
            <person name="Fu X."/>
            <person name="Miao Y."/>
            <person name="Liu J."/>
            <person name="Yu Q."/>
            <person name="Li R."/>
            <person name="Liao H."/>
            <person name="Li X."/>
            <person name="Kong Y."/>
            <person name="Jiang Z."/>
            <person name="Chourrout D."/>
            <person name="Li R."/>
            <person name="Bao Z."/>
        </authorList>
    </citation>
    <scope>NUCLEOTIDE SEQUENCE [LARGE SCALE GENOMIC DNA]</scope>
    <source>
        <strain evidence="3 4">PY_sf001</strain>
    </source>
</reference>
<dbReference type="EMBL" id="NEDP02002762">
    <property type="protein sequence ID" value="OWF50155.1"/>
    <property type="molecule type" value="Genomic_DNA"/>
</dbReference>
<evidence type="ECO:0000256" key="1">
    <source>
        <dbReference type="SAM" id="MobiDB-lite"/>
    </source>
</evidence>
<comment type="caution">
    <text evidence="3">The sequence shown here is derived from an EMBL/GenBank/DDBJ whole genome shotgun (WGS) entry which is preliminary data.</text>
</comment>
<dbReference type="OrthoDB" id="10498403at2759"/>
<feature type="transmembrane region" description="Helical" evidence="2">
    <location>
        <begin position="113"/>
        <end position="133"/>
    </location>
</feature>
<sequence>MISKVTIGGGVLALILLILQTVAVATPNWFILTVSGKTTLEIGLFSVCVPEVKCISYGTYIFKGDRPSFSYIAFVGLHLLGCFFNFVSMIICVTHAVSPNSNPERSFIKRTSVMWFLSGGFILAGALWVYISLAKFVSLKASLSVSVSVDPGYSFYLGCLSGVFHIIAAIAAFALSAVADRLPIMTAGVVSTGTPQMLVMQADTSGYPSVGPTGFTNVDNTGHQKSTPEYPTNASYGLPQYHPSYGYDQP</sequence>
<accession>A0A210QN67</accession>
<name>A0A210QN67_MIZYE</name>
<feature type="region of interest" description="Disordered" evidence="1">
    <location>
        <begin position="217"/>
        <end position="250"/>
    </location>
</feature>
<protein>
    <submittedName>
        <fullName evidence="3">Uncharacterized protein</fullName>
    </submittedName>
</protein>
<keyword evidence="2" id="KW-1133">Transmembrane helix</keyword>
<feature type="transmembrane region" description="Helical" evidence="2">
    <location>
        <begin position="153"/>
        <end position="175"/>
    </location>
</feature>
<keyword evidence="2" id="KW-0812">Transmembrane</keyword>
<keyword evidence="4" id="KW-1185">Reference proteome</keyword>
<proteinExistence type="predicted"/>
<keyword evidence="2" id="KW-0472">Membrane</keyword>
<gene>
    <name evidence="3" type="ORF">KP79_PYT14114</name>
</gene>
<dbReference type="Proteomes" id="UP000242188">
    <property type="component" value="Unassembled WGS sequence"/>
</dbReference>
<dbReference type="Gene3D" id="1.20.140.150">
    <property type="match status" value="1"/>
</dbReference>
<evidence type="ECO:0000256" key="2">
    <source>
        <dbReference type="SAM" id="Phobius"/>
    </source>
</evidence>
<organism evidence="3 4">
    <name type="scientific">Mizuhopecten yessoensis</name>
    <name type="common">Japanese scallop</name>
    <name type="synonym">Patinopecten yessoensis</name>
    <dbReference type="NCBI Taxonomy" id="6573"/>
    <lineage>
        <taxon>Eukaryota</taxon>
        <taxon>Metazoa</taxon>
        <taxon>Spiralia</taxon>
        <taxon>Lophotrochozoa</taxon>
        <taxon>Mollusca</taxon>
        <taxon>Bivalvia</taxon>
        <taxon>Autobranchia</taxon>
        <taxon>Pteriomorphia</taxon>
        <taxon>Pectinida</taxon>
        <taxon>Pectinoidea</taxon>
        <taxon>Pectinidae</taxon>
        <taxon>Mizuhopecten</taxon>
    </lineage>
</organism>